<dbReference type="InterPro" id="IPR001314">
    <property type="entry name" value="Peptidase_S1A"/>
</dbReference>
<name>A0AAV2QL93_MEGNR</name>
<evidence type="ECO:0000313" key="5">
    <source>
        <dbReference type="Proteomes" id="UP001497623"/>
    </source>
</evidence>
<dbReference type="GO" id="GO:0006508">
    <property type="term" value="P:proteolysis"/>
    <property type="evidence" value="ECO:0007669"/>
    <property type="project" value="InterPro"/>
</dbReference>
<dbReference type="CDD" id="cd00190">
    <property type="entry name" value="Tryp_SPc"/>
    <property type="match status" value="1"/>
</dbReference>
<dbReference type="PANTHER" id="PTHR24256">
    <property type="entry name" value="TRYPTASE-RELATED"/>
    <property type="match status" value="1"/>
</dbReference>
<dbReference type="PROSITE" id="PS00135">
    <property type="entry name" value="TRYPSIN_SER"/>
    <property type="match status" value="1"/>
</dbReference>
<reference evidence="4 5" key="1">
    <citation type="submission" date="2024-05" db="EMBL/GenBank/DDBJ databases">
        <authorList>
            <person name="Wallberg A."/>
        </authorList>
    </citation>
    <scope>NUCLEOTIDE SEQUENCE [LARGE SCALE GENOMIC DNA]</scope>
</reference>
<dbReference type="InterPro" id="IPR033116">
    <property type="entry name" value="TRYPSIN_SER"/>
</dbReference>
<dbReference type="InterPro" id="IPR051487">
    <property type="entry name" value="Ser/Thr_Proteases_Immune/Dev"/>
</dbReference>
<dbReference type="Proteomes" id="UP001497623">
    <property type="component" value="Unassembled WGS sequence"/>
</dbReference>
<protein>
    <recommendedName>
        <fullName evidence="3">Peptidase S1 domain-containing protein</fullName>
    </recommendedName>
</protein>
<dbReference type="PROSITE" id="PS50240">
    <property type="entry name" value="TRYPSIN_DOM"/>
    <property type="match status" value="1"/>
</dbReference>
<dbReference type="EMBL" id="CAXKWB010008341">
    <property type="protein sequence ID" value="CAL4090791.1"/>
    <property type="molecule type" value="Genomic_DNA"/>
</dbReference>
<gene>
    <name evidence="4" type="ORF">MNOR_LOCUS14112</name>
</gene>
<evidence type="ECO:0000256" key="2">
    <source>
        <dbReference type="ARBA" id="ARBA00024195"/>
    </source>
</evidence>
<sequence length="186" mass="20598">SKSLTVIQLEGLSYEIQEVTPHPDYSFPEKYNDLAIITLKQKIMLSESLEPFCLPSKMSQLNGKVFELLGWGQTPNDDTTKIIDQMKVEVANAMECEANYSQKNIPLFSTIYPKGFTDTIICVGRHNDVCRGDSGGPLVLEGPDSLLEQVGVVSTGYGCGNARFPGIYTRVDQYLDWIMQVTMGGC</sequence>
<dbReference type="Gene3D" id="2.40.10.10">
    <property type="entry name" value="Trypsin-like serine proteases"/>
    <property type="match status" value="1"/>
</dbReference>
<evidence type="ECO:0000313" key="4">
    <source>
        <dbReference type="EMBL" id="CAL4090791.1"/>
    </source>
</evidence>
<dbReference type="Pfam" id="PF00089">
    <property type="entry name" value="Trypsin"/>
    <property type="match status" value="1"/>
</dbReference>
<comment type="similarity">
    <text evidence="2">Belongs to the peptidase S1 family. CLIP subfamily.</text>
</comment>
<dbReference type="GO" id="GO:0004252">
    <property type="term" value="F:serine-type endopeptidase activity"/>
    <property type="evidence" value="ECO:0007669"/>
    <property type="project" value="InterPro"/>
</dbReference>
<dbReference type="AlphaFoldDB" id="A0AAV2QL93"/>
<dbReference type="InterPro" id="IPR043504">
    <property type="entry name" value="Peptidase_S1_PA_chymotrypsin"/>
</dbReference>
<keyword evidence="1" id="KW-1015">Disulfide bond</keyword>
<keyword evidence="5" id="KW-1185">Reference proteome</keyword>
<evidence type="ECO:0000259" key="3">
    <source>
        <dbReference type="PROSITE" id="PS50240"/>
    </source>
</evidence>
<evidence type="ECO:0000256" key="1">
    <source>
        <dbReference type="ARBA" id="ARBA00023157"/>
    </source>
</evidence>
<feature type="domain" description="Peptidase S1" evidence="3">
    <location>
        <begin position="1"/>
        <end position="183"/>
    </location>
</feature>
<accession>A0AAV2QL93</accession>
<organism evidence="4 5">
    <name type="scientific">Meganyctiphanes norvegica</name>
    <name type="common">Northern krill</name>
    <name type="synonym">Thysanopoda norvegica</name>
    <dbReference type="NCBI Taxonomy" id="48144"/>
    <lineage>
        <taxon>Eukaryota</taxon>
        <taxon>Metazoa</taxon>
        <taxon>Ecdysozoa</taxon>
        <taxon>Arthropoda</taxon>
        <taxon>Crustacea</taxon>
        <taxon>Multicrustacea</taxon>
        <taxon>Malacostraca</taxon>
        <taxon>Eumalacostraca</taxon>
        <taxon>Eucarida</taxon>
        <taxon>Euphausiacea</taxon>
        <taxon>Euphausiidae</taxon>
        <taxon>Meganyctiphanes</taxon>
    </lineage>
</organism>
<dbReference type="PRINTS" id="PR00722">
    <property type="entry name" value="CHYMOTRYPSIN"/>
</dbReference>
<dbReference type="SMART" id="SM00020">
    <property type="entry name" value="Tryp_SPc"/>
    <property type="match status" value="1"/>
</dbReference>
<proteinExistence type="inferred from homology"/>
<feature type="non-terminal residue" evidence="4">
    <location>
        <position position="1"/>
    </location>
</feature>
<comment type="caution">
    <text evidence="4">The sequence shown here is derived from an EMBL/GenBank/DDBJ whole genome shotgun (WGS) entry which is preliminary data.</text>
</comment>
<dbReference type="InterPro" id="IPR001254">
    <property type="entry name" value="Trypsin_dom"/>
</dbReference>
<dbReference type="InterPro" id="IPR009003">
    <property type="entry name" value="Peptidase_S1_PA"/>
</dbReference>
<dbReference type="SUPFAM" id="SSF50494">
    <property type="entry name" value="Trypsin-like serine proteases"/>
    <property type="match status" value="1"/>
</dbReference>